<sequence length="129" mass="14721">MAKAACSRFGIRLVKNVAESSPLYMYVQLLKWIIIPLLQLITEGQWEFLQLDDVTDEPSVNSSFAALKNWIRNIKQPASDDVEKILLPKSIGQALADKKGSQALSLQINLDYYIVRIRFASFRTCYFYG</sequence>
<evidence type="ECO:0000313" key="2">
    <source>
        <dbReference type="Proteomes" id="UP000824890"/>
    </source>
</evidence>
<protein>
    <submittedName>
        <fullName evidence="1">Uncharacterized protein</fullName>
    </submittedName>
</protein>
<evidence type="ECO:0000313" key="1">
    <source>
        <dbReference type="EMBL" id="KAH0905318.1"/>
    </source>
</evidence>
<organism evidence="1 2">
    <name type="scientific">Brassica napus</name>
    <name type="common">Rape</name>
    <dbReference type="NCBI Taxonomy" id="3708"/>
    <lineage>
        <taxon>Eukaryota</taxon>
        <taxon>Viridiplantae</taxon>
        <taxon>Streptophyta</taxon>
        <taxon>Embryophyta</taxon>
        <taxon>Tracheophyta</taxon>
        <taxon>Spermatophyta</taxon>
        <taxon>Magnoliopsida</taxon>
        <taxon>eudicotyledons</taxon>
        <taxon>Gunneridae</taxon>
        <taxon>Pentapetalae</taxon>
        <taxon>rosids</taxon>
        <taxon>malvids</taxon>
        <taxon>Brassicales</taxon>
        <taxon>Brassicaceae</taxon>
        <taxon>Brassiceae</taxon>
        <taxon>Brassica</taxon>
    </lineage>
</organism>
<dbReference type="EMBL" id="JAGKQM010000011">
    <property type="protein sequence ID" value="KAH0905318.1"/>
    <property type="molecule type" value="Genomic_DNA"/>
</dbReference>
<dbReference type="Proteomes" id="UP000824890">
    <property type="component" value="Unassembled WGS sequence"/>
</dbReference>
<gene>
    <name evidence="1" type="ORF">HID58_044821</name>
</gene>
<accession>A0ABQ8BLU4</accession>
<reference evidence="1 2" key="1">
    <citation type="submission" date="2021-05" db="EMBL/GenBank/DDBJ databases">
        <title>Genome Assembly of Synthetic Allotetraploid Brassica napus Reveals Homoeologous Exchanges between Subgenomes.</title>
        <authorList>
            <person name="Davis J.T."/>
        </authorList>
    </citation>
    <scope>NUCLEOTIDE SEQUENCE [LARGE SCALE GENOMIC DNA]</scope>
    <source>
        <strain evidence="2">cv. Da-Ae</strain>
        <tissue evidence="1">Seedling</tissue>
    </source>
</reference>
<keyword evidence="2" id="KW-1185">Reference proteome</keyword>
<comment type="caution">
    <text evidence="1">The sequence shown here is derived from an EMBL/GenBank/DDBJ whole genome shotgun (WGS) entry which is preliminary data.</text>
</comment>
<proteinExistence type="predicted"/>
<name>A0ABQ8BLU4_BRANA</name>